<dbReference type="Gene3D" id="1.10.287.130">
    <property type="match status" value="1"/>
</dbReference>
<evidence type="ECO:0000259" key="11">
    <source>
        <dbReference type="PROSITE" id="PS50109"/>
    </source>
</evidence>
<feature type="transmembrane region" description="Helical" evidence="10">
    <location>
        <begin position="14"/>
        <end position="34"/>
    </location>
</feature>
<keyword evidence="10" id="KW-0812">Transmembrane</keyword>
<protein>
    <recommendedName>
        <fullName evidence="2">histidine kinase</fullName>
        <ecNumber evidence="2">2.7.13.3</ecNumber>
    </recommendedName>
</protein>
<dbReference type="SMART" id="SM00387">
    <property type="entry name" value="HATPase_c"/>
    <property type="match status" value="1"/>
</dbReference>
<evidence type="ECO:0000256" key="4">
    <source>
        <dbReference type="ARBA" id="ARBA00022679"/>
    </source>
</evidence>
<keyword evidence="4" id="KW-0808">Transferase</keyword>
<dbReference type="PANTHER" id="PTHR43065">
    <property type="entry name" value="SENSOR HISTIDINE KINASE"/>
    <property type="match status" value="1"/>
</dbReference>
<keyword evidence="7" id="KW-0067">ATP-binding</keyword>
<evidence type="ECO:0000256" key="8">
    <source>
        <dbReference type="ARBA" id="ARBA00023012"/>
    </source>
</evidence>
<keyword evidence="10" id="KW-0472">Membrane</keyword>
<dbReference type="AlphaFoldDB" id="A0A6N8EAQ5"/>
<dbReference type="InterPro" id="IPR003661">
    <property type="entry name" value="HisK_dim/P_dom"/>
</dbReference>
<keyword evidence="9" id="KW-0175">Coiled coil</keyword>
<name>A0A6N8EAQ5_9GAMM</name>
<evidence type="ECO:0000313" key="12">
    <source>
        <dbReference type="EMBL" id="MTW20540.1"/>
    </source>
</evidence>
<dbReference type="Proteomes" id="UP000434044">
    <property type="component" value="Unassembled WGS sequence"/>
</dbReference>
<comment type="catalytic activity">
    <reaction evidence="1">
        <text>ATP + protein L-histidine = ADP + protein N-phospho-L-histidine.</text>
        <dbReference type="EC" id="2.7.13.3"/>
    </reaction>
</comment>
<keyword evidence="10" id="KW-1133">Transmembrane helix</keyword>
<keyword evidence="5" id="KW-0547">Nucleotide-binding</keyword>
<dbReference type="GO" id="GO:0005524">
    <property type="term" value="F:ATP binding"/>
    <property type="evidence" value="ECO:0007669"/>
    <property type="project" value="UniProtKB-KW"/>
</dbReference>
<dbReference type="PRINTS" id="PR00344">
    <property type="entry name" value="BCTRLSENSOR"/>
</dbReference>
<evidence type="ECO:0000256" key="6">
    <source>
        <dbReference type="ARBA" id="ARBA00022777"/>
    </source>
</evidence>
<keyword evidence="6 12" id="KW-0418">Kinase</keyword>
<evidence type="ECO:0000256" key="3">
    <source>
        <dbReference type="ARBA" id="ARBA00022553"/>
    </source>
</evidence>
<dbReference type="GO" id="GO:0000155">
    <property type="term" value="F:phosphorelay sensor kinase activity"/>
    <property type="evidence" value="ECO:0007669"/>
    <property type="project" value="InterPro"/>
</dbReference>
<dbReference type="InterPro" id="IPR005467">
    <property type="entry name" value="His_kinase_dom"/>
</dbReference>
<dbReference type="InterPro" id="IPR036890">
    <property type="entry name" value="HATPase_C_sf"/>
</dbReference>
<feature type="coiled-coil region" evidence="9">
    <location>
        <begin position="329"/>
        <end position="356"/>
    </location>
</feature>
<dbReference type="Pfam" id="PF00512">
    <property type="entry name" value="HisKA"/>
    <property type="match status" value="1"/>
</dbReference>
<evidence type="ECO:0000256" key="1">
    <source>
        <dbReference type="ARBA" id="ARBA00000085"/>
    </source>
</evidence>
<accession>A0A6N8EAQ5</accession>
<feature type="domain" description="Histidine kinase" evidence="11">
    <location>
        <begin position="313"/>
        <end position="520"/>
    </location>
</feature>
<evidence type="ECO:0000256" key="7">
    <source>
        <dbReference type="ARBA" id="ARBA00022840"/>
    </source>
</evidence>
<evidence type="ECO:0000256" key="9">
    <source>
        <dbReference type="SAM" id="Coils"/>
    </source>
</evidence>
<proteinExistence type="predicted"/>
<comment type="caution">
    <text evidence="12">The sequence shown here is derived from an EMBL/GenBank/DDBJ whole genome shotgun (WGS) entry which is preliminary data.</text>
</comment>
<keyword evidence="3" id="KW-0597">Phosphoprotein</keyword>
<dbReference type="PANTHER" id="PTHR43065:SF10">
    <property type="entry name" value="PEROXIDE STRESS-ACTIVATED HISTIDINE KINASE MAK3"/>
    <property type="match status" value="1"/>
</dbReference>
<evidence type="ECO:0000256" key="2">
    <source>
        <dbReference type="ARBA" id="ARBA00012438"/>
    </source>
</evidence>
<dbReference type="SUPFAM" id="SSF47384">
    <property type="entry name" value="Homodimeric domain of signal transducing histidine kinase"/>
    <property type="match status" value="1"/>
</dbReference>
<dbReference type="SMART" id="SM00388">
    <property type="entry name" value="HisKA"/>
    <property type="match status" value="1"/>
</dbReference>
<dbReference type="EC" id="2.7.13.3" evidence="2"/>
<evidence type="ECO:0000313" key="13">
    <source>
        <dbReference type="Proteomes" id="UP000434044"/>
    </source>
</evidence>
<dbReference type="EMBL" id="WNKT01000007">
    <property type="protein sequence ID" value="MTW20540.1"/>
    <property type="molecule type" value="Genomic_DNA"/>
</dbReference>
<sequence>MDVEPKRDRLPPPWLGHLLVFGLLFALVLGWFFWQTRQAQRLFETDASEHSRLLADAVTLHARGALLAEGLIETILTRFLGNSARFVDYLDSVAPFEDDELAAFATEAGLSVIRIQRADTLVQGPRAWEAGRELGCEALERLVRLPTPQVILFGVLRSQGDGCVLVGLDSGQTQALEDAISLTRALESIADLPGVRAVRLDGTAQLAAAAPPETELPRIQIRRAADGLLVAEASANVAGAVLRLELDAGPLQRMRERLWWEFLGFVVVLAGAGGAGAWFLHRHQRAHERQRLDYERQLSRQREDAGLGRAAAAIAHEIRNPLNAMAMGLQRLQWEADELDDEHRRLLEVVRDALARTNGTVSGLLDYARPIQPRLIRLALDQVFSEQFSLYARTLADRGWRVESHLQPASWVAADPDLLRQVLDNLLRNVIETEANEGVLEIQVQRQTDSIELSLTNGGLSITPDELERLLEPWFTTKVNGTGLGLAISRRIIAAHGGTLSLVVPRPEHLRVSLRLPVAPPA</sequence>
<dbReference type="InterPro" id="IPR036097">
    <property type="entry name" value="HisK_dim/P_sf"/>
</dbReference>
<dbReference type="Pfam" id="PF02518">
    <property type="entry name" value="HATPase_c"/>
    <property type="match status" value="1"/>
</dbReference>
<keyword evidence="8" id="KW-0902">Two-component regulatory system</keyword>
<feature type="transmembrane region" description="Helical" evidence="10">
    <location>
        <begin position="258"/>
        <end position="280"/>
    </location>
</feature>
<dbReference type="SUPFAM" id="SSF55874">
    <property type="entry name" value="ATPase domain of HSP90 chaperone/DNA topoisomerase II/histidine kinase"/>
    <property type="match status" value="1"/>
</dbReference>
<organism evidence="12 13">
    <name type="scientific">Allochromatium palmeri</name>
    <dbReference type="NCBI Taxonomy" id="231048"/>
    <lineage>
        <taxon>Bacteria</taxon>
        <taxon>Pseudomonadati</taxon>
        <taxon>Pseudomonadota</taxon>
        <taxon>Gammaproteobacteria</taxon>
        <taxon>Chromatiales</taxon>
        <taxon>Chromatiaceae</taxon>
        <taxon>Allochromatium</taxon>
    </lineage>
</organism>
<dbReference type="InterPro" id="IPR004358">
    <property type="entry name" value="Sig_transdc_His_kin-like_C"/>
</dbReference>
<evidence type="ECO:0000256" key="5">
    <source>
        <dbReference type="ARBA" id="ARBA00022741"/>
    </source>
</evidence>
<gene>
    <name evidence="12" type="ORF">GJ668_05450</name>
</gene>
<evidence type="ECO:0000256" key="10">
    <source>
        <dbReference type="SAM" id="Phobius"/>
    </source>
</evidence>
<dbReference type="PROSITE" id="PS50109">
    <property type="entry name" value="HIS_KIN"/>
    <property type="match status" value="1"/>
</dbReference>
<dbReference type="Gene3D" id="3.30.565.10">
    <property type="entry name" value="Histidine kinase-like ATPase, C-terminal domain"/>
    <property type="match status" value="1"/>
</dbReference>
<dbReference type="CDD" id="cd00082">
    <property type="entry name" value="HisKA"/>
    <property type="match status" value="1"/>
</dbReference>
<keyword evidence="13" id="KW-1185">Reference proteome</keyword>
<reference evidence="12 13" key="1">
    <citation type="submission" date="2019-11" db="EMBL/GenBank/DDBJ databases">
        <title>Whole-genome sequence of the anaerobic purple sulfur bacterium Allochromatium palmeri DSM 15591.</title>
        <authorList>
            <person name="Kyndt J.A."/>
            <person name="Meyer T.E."/>
        </authorList>
    </citation>
    <scope>NUCLEOTIDE SEQUENCE [LARGE SCALE GENOMIC DNA]</scope>
    <source>
        <strain evidence="12 13">DSM 15591</strain>
    </source>
</reference>
<dbReference type="InterPro" id="IPR003594">
    <property type="entry name" value="HATPase_dom"/>
</dbReference>